<comment type="caution">
    <text evidence="1">The sequence shown here is derived from an EMBL/GenBank/DDBJ whole genome shotgun (WGS) entry which is preliminary data.</text>
</comment>
<feature type="non-terminal residue" evidence="1">
    <location>
        <position position="23"/>
    </location>
</feature>
<dbReference type="EMBL" id="LXQA010178977">
    <property type="protein sequence ID" value="MCI30358.1"/>
    <property type="molecule type" value="Genomic_DNA"/>
</dbReference>
<evidence type="ECO:0000313" key="2">
    <source>
        <dbReference type="Proteomes" id="UP000265520"/>
    </source>
</evidence>
<proteinExistence type="predicted"/>
<reference evidence="1 2" key="1">
    <citation type="journal article" date="2018" name="Front. Plant Sci.">
        <title>Red Clover (Trifolium pratense) and Zigzag Clover (T. medium) - A Picture of Genomic Similarities and Differences.</title>
        <authorList>
            <person name="Dluhosova J."/>
            <person name="Istvanek J."/>
            <person name="Nedelnik J."/>
            <person name="Repkova J."/>
        </authorList>
    </citation>
    <scope>NUCLEOTIDE SEQUENCE [LARGE SCALE GENOMIC DNA]</scope>
    <source>
        <strain evidence="2">cv. 10/8</strain>
        <tissue evidence="1">Leaf</tissue>
    </source>
</reference>
<accession>A0A392R1A1</accession>
<organism evidence="1 2">
    <name type="scientific">Trifolium medium</name>
    <dbReference type="NCBI Taxonomy" id="97028"/>
    <lineage>
        <taxon>Eukaryota</taxon>
        <taxon>Viridiplantae</taxon>
        <taxon>Streptophyta</taxon>
        <taxon>Embryophyta</taxon>
        <taxon>Tracheophyta</taxon>
        <taxon>Spermatophyta</taxon>
        <taxon>Magnoliopsida</taxon>
        <taxon>eudicotyledons</taxon>
        <taxon>Gunneridae</taxon>
        <taxon>Pentapetalae</taxon>
        <taxon>rosids</taxon>
        <taxon>fabids</taxon>
        <taxon>Fabales</taxon>
        <taxon>Fabaceae</taxon>
        <taxon>Papilionoideae</taxon>
        <taxon>50 kb inversion clade</taxon>
        <taxon>NPAAA clade</taxon>
        <taxon>Hologalegina</taxon>
        <taxon>IRL clade</taxon>
        <taxon>Trifolieae</taxon>
        <taxon>Trifolium</taxon>
    </lineage>
</organism>
<dbReference type="AlphaFoldDB" id="A0A392R1A1"/>
<sequence>MIINPTDSVVVCARTEDDVNFLE</sequence>
<name>A0A392R1A1_9FABA</name>
<keyword evidence="2" id="KW-1185">Reference proteome</keyword>
<protein>
    <submittedName>
        <fullName evidence="1">Uncharacterized protein</fullName>
    </submittedName>
</protein>
<dbReference type="Proteomes" id="UP000265520">
    <property type="component" value="Unassembled WGS sequence"/>
</dbReference>
<evidence type="ECO:0000313" key="1">
    <source>
        <dbReference type="EMBL" id="MCI30358.1"/>
    </source>
</evidence>